<organism evidence="1 2">
    <name type="scientific">Scytonema hofmannii FACHB-248</name>
    <dbReference type="NCBI Taxonomy" id="1842502"/>
    <lineage>
        <taxon>Bacteria</taxon>
        <taxon>Bacillati</taxon>
        <taxon>Cyanobacteriota</taxon>
        <taxon>Cyanophyceae</taxon>
        <taxon>Nostocales</taxon>
        <taxon>Scytonemataceae</taxon>
        <taxon>Scytonema</taxon>
    </lineage>
</organism>
<gene>
    <name evidence="1" type="ORF">H6G81_22905</name>
</gene>
<evidence type="ECO:0000313" key="2">
    <source>
        <dbReference type="Proteomes" id="UP000660380"/>
    </source>
</evidence>
<accession>A0ABR8GVZ9</accession>
<protein>
    <submittedName>
        <fullName evidence="1">Uncharacterized protein</fullName>
    </submittedName>
</protein>
<proteinExistence type="predicted"/>
<reference evidence="1 2" key="1">
    <citation type="journal article" date="2020" name="ISME J.">
        <title>Comparative genomics reveals insights into cyanobacterial evolution and habitat adaptation.</title>
        <authorList>
            <person name="Chen M.Y."/>
            <person name="Teng W.K."/>
            <person name="Zhao L."/>
            <person name="Hu C.X."/>
            <person name="Zhou Y.K."/>
            <person name="Han B.P."/>
            <person name="Song L.R."/>
            <person name="Shu W.S."/>
        </authorList>
    </citation>
    <scope>NUCLEOTIDE SEQUENCE [LARGE SCALE GENOMIC DNA]</scope>
    <source>
        <strain evidence="1 2">FACHB-248</strain>
    </source>
</reference>
<sequence>MADFSAGEFLRLFGSKLFNVLGGNRELYCLSCKNHTVHHSLSYGEIAQYDDENKSEILKSIGAISGRIDDYNPKRPLMQGNPYYCSVCRRIKYQGGLISDILNKENKKWNT</sequence>
<dbReference type="RefSeq" id="WP_029637335.1">
    <property type="nucleotide sequence ID" value="NZ_JACJTA010000059.1"/>
</dbReference>
<dbReference type="EMBL" id="JACJTA010000059">
    <property type="protein sequence ID" value="MBD2607300.1"/>
    <property type="molecule type" value="Genomic_DNA"/>
</dbReference>
<keyword evidence="2" id="KW-1185">Reference proteome</keyword>
<evidence type="ECO:0000313" key="1">
    <source>
        <dbReference type="EMBL" id="MBD2607300.1"/>
    </source>
</evidence>
<name>A0ABR8GVZ9_9CYAN</name>
<dbReference type="Proteomes" id="UP000660380">
    <property type="component" value="Unassembled WGS sequence"/>
</dbReference>
<comment type="caution">
    <text evidence="1">The sequence shown here is derived from an EMBL/GenBank/DDBJ whole genome shotgun (WGS) entry which is preliminary data.</text>
</comment>